<accession>A0ABS8UG50</accession>
<dbReference type="RefSeq" id="WP_232137181.1">
    <property type="nucleotide sequence ID" value="NZ_JAJQKU010000004.1"/>
</dbReference>
<dbReference type="Pfam" id="PF14449">
    <property type="entry name" value="PT-TG"/>
    <property type="match status" value="1"/>
</dbReference>
<evidence type="ECO:0000313" key="5">
    <source>
        <dbReference type="Proteomes" id="UP001430360"/>
    </source>
</evidence>
<gene>
    <name evidence="4" type="ORF">LTT95_13855</name>
</gene>
<protein>
    <submittedName>
        <fullName evidence="4">Pre-toxin TG domain-containing protein</fullName>
    </submittedName>
</protein>
<dbReference type="InterPro" id="IPR027797">
    <property type="entry name" value="PT-TG_dom"/>
</dbReference>
<feature type="domain" description="Pre-toxin TG" evidence="3">
    <location>
        <begin position="209"/>
        <end position="265"/>
    </location>
</feature>
<evidence type="ECO:0000256" key="2">
    <source>
        <dbReference type="ARBA" id="ARBA00022525"/>
    </source>
</evidence>
<comment type="subcellular location">
    <subcellularLocation>
        <location evidence="1">Secreted</location>
    </subcellularLocation>
</comment>
<evidence type="ECO:0000259" key="3">
    <source>
        <dbReference type="Pfam" id="PF14449"/>
    </source>
</evidence>
<proteinExistence type="predicted"/>
<keyword evidence="5" id="KW-1185">Reference proteome</keyword>
<reference evidence="4" key="2">
    <citation type="journal article" date="2022" name="Syst. Appl. Microbiol.">
        <title>Physiological and genomic characterisation of Luteimonas fraxinea sp. nov., a bacterial species associated with trees tolerant to ash dieback.</title>
        <authorList>
            <person name="Ulrich K."/>
            <person name="Becker R."/>
            <person name="Behrendt U."/>
            <person name="Kube M."/>
            <person name="Schneck V."/>
            <person name="Ulrich A."/>
        </authorList>
    </citation>
    <scope>NUCLEOTIDE SEQUENCE</scope>
    <source>
        <strain evidence="4">A1P009</strain>
    </source>
</reference>
<comment type="caution">
    <text evidence="4">The sequence shown here is derived from an EMBL/GenBank/DDBJ whole genome shotgun (WGS) entry which is preliminary data.</text>
</comment>
<keyword evidence="2" id="KW-0964">Secreted</keyword>
<dbReference type="EMBL" id="JAJQKU010000004">
    <property type="protein sequence ID" value="MCD9098024.1"/>
    <property type="molecule type" value="Genomic_DNA"/>
</dbReference>
<organism evidence="4 5">
    <name type="scientific">Luteimonas fraxinea</name>
    <dbReference type="NCBI Taxonomy" id="2901869"/>
    <lineage>
        <taxon>Bacteria</taxon>
        <taxon>Pseudomonadati</taxon>
        <taxon>Pseudomonadota</taxon>
        <taxon>Gammaproteobacteria</taxon>
        <taxon>Lysobacterales</taxon>
        <taxon>Lysobacteraceae</taxon>
        <taxon>Luteimonas</taxon>
    </lineage>
</organism>
<name>A0ABS8UG50_9GAMM</name>
<dbReference type="Proteomes" id="UP001430360">
    <property type="component" value="Unassembled WGS sequence"/>
</dbReference>
<evidence type="ECO:0000313" key="4">
    <source>
        <dbReference type="EMBL" id="MCD9098024.1"/>
    </source>
</evidence>
<reference evidence="4" key="1">
    <citation type="submission" date="2021-12" db="EMBL/GenBank/DDBJ databases">
        <authorList>
            <person name="Ulrich A."/>
        </authorList>
    </citation>
    <scope>NUCLEOTIDE SEQUENCE</scope>
    <source>
        <strain evidence="4">A1P009</strain>
    </source>
</reference>
<evidence type="ECO:0000256" key="1">
    <source>
        <dbReference type="ARBA" id="ARBA00004613"/>
    </source>
</evidence>
<sequence length="615" mass="66509">MAGDIRPYEAALVRAKARLTQLLASGHASAPTIAFVRRSIELMIEGLKSPPQVLAFDKMPGDARGFRGPDRWQVACEGLADQEINPQFLDPAARAAKFSEYLNLSQQLPKDAQVRAYGFLDKKNGKSYMVYGEQADVVPTMRMIGSELLAWFHTQPNSKLMATMSAKAGLATMLSERPDLVVLIRLAQTGPLDGEVRAVPIDRPAAVEVAELAIGLVPYVGNMVAAYEVYEGRDLFGYALTDVERGILGATVLLPAAGRLVKGGRALYTEARLVKLYGRDAAAWSKVVQASGRAESATGGKALVEVEKAGIELRAQRRIAGQVAKDAAPAIPALVRGATNAAPVADARVIKLLGELQTVSREMGSLDAPALLRILEKGPNVDHLKGQLLEELIESKIVPWLRTRVGEFALGLKVPAGKKLEFIPGHLIRDANGRQITDGMMAYRSGGELYIAAVFEAKAGKSAARELSVAKGSWSKMSEDAKGELLANARDIWRTRAARAKRQGQPFTQTIDDITEEYKLAELGGQVRRDIERLSAAGGKNTLQVGSETLVVNMRPQQTKFFGITPSNVATNTIEAQLKAEKVSYEMLAVDMKDTELKSLAEKMKALALDLSKTP</sequence>